<dbReference type="OrthoDB" id="10267139at2759"/>
<dbReference type="AlphaFoldDB" id="A0A2P6MVK6"/>
<dbReference type="PANTHER" id="PTHR31240:SF0">
    <property type="entry name" value="MATERNAL EFFECT EMBRYO ARREST 18"/>
    <property type="match status" value="1"/>
</dbReference>
<dbReference type="InterPro" id="IPR038136">
    <property type="entry name" value="CofD-like_dom_sf"/>
</dbReference>
<dbReference type="Proteomes" id="UP000241769">
    <property type="component" value="Unassembled WGS sequence"/>
</dbReference>
<dbReference type="InParanoid" id="A0A2P6MVK6"/>
<comment type="caution">
    <text evidence="2">The sequence shown here is derived from an EMBL/GenBank/DDBJ whole genome shotgun (WGS) entry which is preliminary data.</text>
</comment>
<gene>
    <name evidence="2" type="ORF">PROFUN_09159</name>
</gene>
<dbReference type="Gene3D" id="3.40.50.10680">
    <property type="entry name" value="CofD-like domains"/>
    <property type="match status" value="1"/>
</dbReference>
<reference evidence="2 3" key="1">
    <citation type="journal article" date="2018" name="Genome Biol. Evol.">
        <title>Multiple Roots of Fruiting Body Formation in Amoebozoa.</title>
        <authorList>
            <person name="Hillmann F."/>
            <person name="Forbes G."/>
            <person name="Novohradska S."/>
            <person name="Ferling I."/>
            <person name="Riege K."/>
            <person name="Groth M."/>
            <person name="Westermann M."/>
            <person name="Marz M."/>
            <person name="Spaller T."/>
            <person name="Winckler T."/>
            <person name="Schaap P."/>
            <person name="Glockner G."/>
        </authorList>
    </citation>
    <scope>NUCLEOTIDE SEQUENCE [LARGE SCALE GENOMIC DNA]</scope>
    <source>
        <strain evidence="2 3">Jena</strain>
    </source>
</reference>
<name>A0A2P6MVK6_9EUKA</name>
<feature type="region of interest" description="Disordered" evidence="1">
    <location>
        <begin position="455"/>
        <end position="485"/>
    </location>
</feature>
<dbReference type="CDD" id="cd07187">
    <property type="entry name" value="YvcK_like"/>
    <property type="match status" value="1"/>
</dbReference>
<dbReference type="EMBL" id="MDYQ01000364">
    <property type="protein sequence ID" value="PRP75735.1"/>
    <property type="molecule type" value="Genomic_DNA"/>
</dbReference>
<evidence type="ECO:0000313" key="2">
    <source>
        <dbReference type="EMBL" id="PRP75735.1"/>
    </source>
</evidence>
<dbReference type="GO" id="GO:0043743">
    <property type="term" value="F:LPPG:FO 2-phospho-L-lactate transferase activity"/>
    <property type="evidence" value="ECO:0007669"/>
    <property type="project" value="InterPro"/>
</dbReference>
<dbReference type="PANTHER" id="PTHR31240">
    <property type="entry name" value="MATERNAL EFFECT EMBRYO ARREST 18"/>
    <property type="match status" value="1"/>
</dbReference>
<sequence>MSDSRALFFSGGTALNSIISHLKGSLSDITYVLPISDNGGSTAEIVRVTGGPAIGDIRSRLIRLADETTEENRAVQALLQYRLSACAGVGVPHPKHEWLDIVDGSHVLWKGISETYKETIRMFLVHFNTEVMRSQHNHGEMRKLKPFDWSNGSVGNFFFSGARMFFNSLETAIFWFSRVSEIPRKTFIAPAISSNKEINIGAELTDGTCILGQNTISHPGRFTNPNDIQNGGNIVDKEDEGAPLQSPIKRIFYLNEDGHEIFLSANPEVIKKLREERAIVYSMGSLYTSIVPCLILNGVGEAIQENRCNKILVLNGYPDRETLGMKGADYVTAIVNALNRGQTKKALKNGVKDYLTHVIYARDSEISIEKEKFQQWGVHMVEWSTRESFLRKVAASLECLILSRTTREQAMGKNSFIQKLLSNKKSRSNETSPIASPIVSPTTSPIVKRKFMRPVEGAESPTRPSMDTTTERTIRRSSNPTPPLHSDTQLVEFQNICTHFIIICLILAALSAGFELTNTPMLLSSFVF</sequence>
<protein>
    <submittedName>
        <fullName evidence="2">Maternal effect embryo arrest 18 protein</fullName>
    </submittedName>
</protein>
<proteinExistence type="predicted"/>
<accession>A0A2P6MVK6</accession>
<dbReference type="SUPFAM" id="SSF142338">
    <property type="entry name" value="CofD-like"/>
    <property type="match status" value="1"/>
</dbReference>
<keyword evidence="3" id="KW-1185">Reference proteome</keyword>
<dbReference type="Pfam" id="PF01933">
    <property type="entry name" value="CofD"/>
    <property type="match status" value="1"/>
</dbReference>
<dbReference type="InterPro" id="IPR002882">
    <property type="entry name" value="CofD"/>
</dbReference>
<evidence type="ECO:0000313" key="3">
    <source>
        <dbReference type="Proteomes" id="UP000241769"/>
    </source>
</evidence>
<dbReference type="STRING" id="1890364.A0A2P6MVK6"/>
<organism evidence="2 3">
    <name type="scientific">Planoprotostelium fungivorum</name>
    <dbReference type="NCBI Taxonomy" id="1890364"/>
    <lineage>
        <taxon>Eukaryota</taxon>
        <taxon>Amoebozoa</taxon>
        <taxon>Evosea</taxon>
        <taxon>Variosea</taxon>
        <taxon>Cavosteliida</taxon>
        <taxon>Cavosteliaceae</taxon>
        <taxon>Planoprotostelium</taxon>
    </lineage>
</organism>
<evidence type="ECO:0000256" key="1">
    <source>
        <dbReference type="SAM" id="MobiDB-lite"/>
    </source>
</evidence>